<gene>
    <name evidence="10" type="ORF">MERGE_001743</name>
</gene>
<dbReference type="GO" id="GO:0000139">
    <property type="term" value="C:Golgi membrane"/>
    <property type="evidence" value="ECO:0007669"/>
    <property type="project" value="UniProtKB-SubCell"/>
</dbReference>
<feature type="transmembrane region" description="Helical" evidence="9">
    <location>
        <begin position="115"/>
        <end position="136"/>
    </location>
</feature>
<protein>
    <recommendedName>
        <fullName evidence="12">Protein SYS1</fullName>
    </recommendedName>
</protein>
<sequence length="179" mass="21151">MICRRNLLDFTLIICQIIAFQSLFYLSQTVLIQFMLYVLEKPVSLDYIFDHHKITLDNNESVVTGLVWDINSIFGVLIIFFVVRRSKQVLDFTLTMHFIHLIIVFLYSGSLPTNTYWWVVQIISCVFICLGGEWICMQRELKPIFFGNWQDFPVIESNPHIEQYELDKIDAQKHYEALC</sequence>
<evidence type="ECO:0000256" key="3">
    <source>
        <dbReference type="ARBA" id="ARBA00022448"/>
    </source>
</evidence>
<dbReference type="Proteomes" id="UP000663699">
    <property type="component" value="Chromosome 2"/>
</dbReference>
<keyword evidence="6 9" id="KW-1133">Transmembrane helix</keyword>
<evidence type="ECO:0008006" key="12">
    <source>
        <dbReference type="Google" id="ProtNLM"/>
    </source>
</evidence>
<evidence type="ECO:0000256" key="9">
    <source>
        <dbReference type="SAM" id="Phobius"/>
    </source>
</evidence>
<evidence type="ECO:0000256" key="4">
    <source>
        <dbReference type="ARBA" id="ARBA00022692"/>
    </source>
</evidence>
<evidence type="ECO:0000256" key="7">
    <source>
        <dbReference type="ARBA" id="ARBA00023034"/>
    </source>
</evidence>
<keyword evidence="11" id="KW-1185">Reference proteome</keyword>
<dbReference type="GO" id="GO:0005829">
    <property type="term" value="C:cytosol"/>
    <property type="evidence" value="ECO:0007669"/>
    <property type="project" value="GOC"/>
</dbReference>
<dbReference type="AlphaFoldDB" id="A0A899FWM6"/>
<comment type="subcellular location">
    <subcellularLocation>
        <location evidence="1">Golgi apparatus membrane</location>
        <topology evidence="1">Multi-pass membrane protein</topology>
    </subcellularLocation>
</comment>
<keyword evidence="7" id="KW-0333">Golgi apparatus</keyword>
<organism evidence="10 11">
    <name type="scientific">Pneumocystis wakefieldiae</name>
    <dbReference type="NCBI Taxonomy" id="38082"/>
    <lineage>
        <taxon>Eukaryota</taxon>
        <taxon>Fungi</taxon>
        <taxon>Dikarya</taxon>
        <taxon>Ascomycota</taxon>
        <taxon>Taphrinomycotina</taxon>
        <taxon>Pneumocystomycetes</taxon>
        <taxon>Pneumocystaceae</taxon>
        <taxon>Pneumocystis</taxon>
    </lineage>
</organism>
<dbReference type="GO" id="GO:0006895">
    <property type="term" value="P:Golgi to endosome transport"/>
    <property type="evidence" value="ECO:0007669"/>
    <property type="project" value="TreeGrafter"/>
</dbReference>
<dbReference type="Pfam" id="PF09801">
    <property type="entry name" value="SYS1"/>
    <property type="match status" value="1"/>
</dbReference>
<dbReference type="PANTHER" id="PTHR12952:SF0">
    <property type="entry name" value="PROTEIN SYS1 HOMOLOG"/>
    <property type="match status" value="1"/>
</dbReference>
<comment type="similarity">
    <text evidence="2">Belongs to the SYS1 family.</text>
</comment>
<evidence type="ECO:0000256" key="2">
    <source>
        <dbReference type="ARBA" id="ARBA00008160"/>
    </source>
</evidence>
<keyword evidence="4 9" id="KW-0812">Transmembrane</keyword>
<keyword evidence="8 9" id="KW-0472">Membrane</keyword>
<name>A0A899FWM6_9ASCO</name>
<evidence type="ECO:0000256" key="5">
    <source>
        <dbReference type="ARBA" id="ARBA00022927"/>
    </source>
</evidence>
<evidence type="ECO:0000313" key="10">
    <source>
        <dbReference type="EMBL" id="QSL64442.1"/>
    </source>
</evidence>
<accession>A0A899FWM6</accession>
<keyword evidence="3" id="KW-0813">Transport</keyword>
<dbReference type="GO" id="GO:0005802">
    <property type="term" value="C:trans-Golgi network"/>
    <property type="evidence" value="ECO:0007669"/>
    <property type="project" value="TreeGrafter"/>
</dbReference>
<proteinExistence type="inferred from homology"/>
<evidence type="ECO:0000256" key="1">
    <source>
        <dbReference type="ARBA" id="ARBA00004653"/>
    </source>
</evidence>
<feature type="transmembrane region" description="Helical" evidence="9">
    <location>
        <begin position="12"/>
        <end position="39"/>
    </location>
</feature>
<evidence type="ECO:0000256" key="6">
    <source>
        <dbReference type="ARBA" id="ARBA00022989"/>
    </source>
</evidence>
<dbReference type="PANTHER" id="PTHR12952">
    <property type="entry name" value="SYS1"/>
    <property type="match status" value="1"/>
</dbReference>
<dbReference type="GO" id="GO:0043001">
    <property type="term" value="P:Golgi to plasma membrane protein transport"/>
    <property type="evidence" value="ECO:0007669"/>
    <property type="project" value="TreeGrafter"/>
</dbReference>
<dbReference type="GO" id="GO:0034067">
    <property type="term" value="P:protein localization to Golgi apparatus"/>
    <property type="evidence" value="ECO:0007669"/>
    <property type="project" value="TreeGrafter"/>
</dbReference>
<feature type="transmembrane region" description="Helical" evidence="9">
    <location>
        <begin position="62"/>
        <end position="82"/>
    </location>
</feature>
<dbReference type="EMBL" id="CP054533">
    <property type="protein sequence ID" value="QSL64442.1"/>
    <property type="molecule type" value="Genomic_DNA"/>
</dbReference>
<feature type="transmembrane region" description="Helical" evidence="9">
    <location>
        <begin position="89"/>
        <end position="109"/>
    </location>
</feature>
<dbReference type="OrthoDB" id="542931at2759"/>
<reference evidence="10" key="1">
    <citation type="submission" date="2020-06" db="EMBL/GenBank/DDBJ databases">
        <title>Genomes of multiple members of Pneumocystis genus reveal paths to human pathogen Pneumocystis jirovecii.</title>
        <authorList>
            <person name="Cisse O.H."/>
            <person name="Ma L."/>
            <person name="Dekker J."/>
            <person name="Khil P."/>
            <person name="Jo J."/>
            <person name="Brenchley J."/>
            <person name="Blair R."/>
            <person name="Pahar B."/>
            <person name="Chabe M."/>
            <person name="Van Rompay K.A."/>
            <person name="Keesler R."/>
            <person name="Sukura A."/>
            <person name="Hirsch V."/>
            <person name="Kutty G."/>
            <person name="Liu Y."/>
            <person name="Peng L."/>
            <person name="Chen J."/>
            <person name="Song J."/>
            <person name="Weissenbacher-Lang C."/>
            <person name="Xu J."/>
            <person name="Upham N.S."/>
            <person name="Stajich J.E."/>
            <person name="Cuomo C.A."/>
            <person name="Cushion M.T."/>
            <person name="Kovacs J.A."/>
        </authorList>
    </citation>
    <scope>NUCLEOTIDE SEQUENCE</scope>
    <source>
        <strain evidence="10">2A</strain>
    </source>
</reference>
<evidence type="ECO:0000313" key="11">
    <source>
        <dbReference type="Proteomes" id="UP000663699"/>
    </source>
</evidence>
<keyword evidence="5" id="KW-0653">Protein transport</keyword>
<evidence type="ECO:0000256" key="8">
    <source>
        <dbReference type="ARBA" id="ARBA00023136"/>
    </source>
</evidence>
<dbReference type="InterPro" id="IPR019185">
    <property type="entry name" value="Integral_membrane_SYS1-rel"/>
</dbReference>